<dbReference type="NCBIfam" id="TIGR00418">
    <property type="entry name" value="thrS"/>
    <property type="match status" value="1"/>
</dbReference>
<keyword evidence="7 14" id="KW-0547">Nucleotide-binding</keyword>
<comment type="caution">
    <text evidence="14">Lacks conserved residue(s) required for the propagation of feature annotation.</text>
</comment>
<dbReference type="GO" id="GO:0006435">
    <property type="term" value="P:threonyl-tRNA aminoacylation"/>
    <property type="evidence" value="ECO:0007669"/>
    <property type="project" value="UniProtKB-UniRule"/>
</dbReference>
<evidence type="ECO:0000256" key="8">
    <source>
        <dbReference type="ARBA" id="ARBA00022833"/>
    </source>
</evidence>
<dbReference type="CDD" id="cd00771">
    <property type="entry name" value="ThrRS_core"/>
    <property type="match status" value="1"/>
</dbReference>
<dbReference type="Pfam" id="PF03129">
    <property type="entry name" value="HGTP_anticodon"/>
    <property type="match status" value="1"/>
</dbReference>
<dbReference type="PROSITE" id="PS51880">
    <property type="entry name" value="TGS"/>
    <property type="match status" value="1"/>
</dbReference>
<dbReference type="STRING" id="1041146.GCA_000427985_04840"/>
<accession>A0A2N0D046</accession>
<evidence type="ECO:0000256" key="1">
    <source>
        <dbReference type="ARBA" id="ARBA00008226"/>
    </source>
</evidence>
<evidence type="ECO:0000256" key="11">
    <source>
        <dbReference type="ARBA" id="ARBA00022917"/>
    </source>
</evidence>
<dbReference type="FunFam" id="3.30.54.20:FF:000002">
    <property type="entry name" value="Threonine--tRNA ligase"/>
    <property type="match status" value="1"/>
</dbReference>
<name>A0A2N0D046_RHISU</name>
<dbReference type="AlphaFoldDB" id="A0A2N0D046"/>
<keyword evidence="5 14" id="KW-0436">Ligase</keyword>
<sequence>MSQSVSLTFPDGNQRNFDTGTTGRDVAESISKSLAKKAVAIAIDGTVRDLSDPVTTGKIEIITRNDARALELIRHDAAHVMAEAVQELWPGTQVTIGPVIENGFYYDFAKNEPFTLDDLPKIEKKMKEIIARNAPFTKQVWSREKAKEVFAAKGEQYKVELVDAIPEGQDLKIYYQGDWFDLCRGPHMASTGQIGSAFKLLKVAGAYWRGDSNNPMLSRIYGTAFAEQSELDNYLHMLAEAEKRDHRRLGREMDLFHFQEEGPGVVFWHGKGWRIFQALVAYMRRRLAADYQEVNAPQVLDTSLWETSGHWGWYQENMFAVKSAHSLTHPDDKEADTRIFALKPMNCPGHVLIFKHGLKSYRELPIRLAEFGTVHRYEPSGALHGLMRVRGFTQDDAHIFCTDEQMAAECLKINDLILSVYKDFGFDEITIKLSTRPDKRVGSDELWDRAESVMMDVLTTIQQQSNDIKTGILPGEGAFYGPKFEYTLKDAIGREWQCGTTQVDFNLPERFGAFYIDSNSEKTQPVMIHRAICGSMERFLGILIENFAGHLPLWVSPLQVVVATITSEADGYGAEVAEALREAGLNVETDFRNEKINYKIREHSVTKVPVIIVCGRKEAEERTVNIRRLGSQEQTSMPLAEAIESLAWEATPPDIRRKIEAKKAMAA</sequence>
<dbReference type="GO" id="GO:0000049">
    <property type="term" value="F:tRNA binding"/>
    <property type="evidence" value="ECO:0007669"/>
    <property type="project" value="UniProtKB-KW"/>
</dbReference>
<comment type="similarity">
    <text evidence="1 14">Belongs to the class-II aminoacyl-tRNA synthetase family.</text>
</comment>
<gene>
    <name evidence="14 19" type="primary">thrS</name>
    <name evidence="18" type="ORF">CWR43_32795</name>
    <name evidence="19" type="ORF">N2599_08230</name>
</gene>
<dbReference type="PANTHER" id="PTHR11451">
    <property type="entry name" value="THREONINE-TRNA LIGASE"/>
    <property type="match status" value="1"/>
</dbReference>
<dbReference type="Pfam" id="PF02824">
    <property type="entry name" value="TGS"/>
    <property type="match status" value="1"/>
</dbReference>
<dbReference type="SUPFAM" id="SSF52954">
    <property type="entry name" value="Class II aaRS ABD-related"/>
    <property type="match status" value="1"/>
</dbReference>
<dbReference type="Gene3D" id="3.10.20.30">
    <property type="match status" value="1"/>
</dbReference>
<evidence type="ECO:0000259" key="16">
    <source>
        <dbReference type="PROSITE" id="PS50862"/>
    </source>
</evidence>
<feature type="compositionally biased region" description="Polar residues" evidence="15">
    <location>
        <begin position="1"/>
        <end position="22"/>
    </location>
</feature>
<comment type="catalytic activity">
    <reaction evidence="13 14">
        <text>tRNA(Thr) + L-threonine + ATP = L-threonyl-tRNA(Thr) + AMP + diphosphate + H(+)</text>
        <dbReference type="Rhea" id="RHEA:24624"/>
        <dbReference type="Rhea" id="RHEA-COMP:9670"/>
        <dbReference type="Rhea" id="RHEA-COMP:9704"/>
        <dbReference type="ChEBI" id="CHEBI:15378"/>
        <dbReference type="ChEBI" id="CHEBI:30616"/>
        <dbReference type="ChEBI" id="CHEBI:33019"/>
        <dbReference type="ChEBI" id="CHEBI:57926"/>
        <dbReference type="ChEBI" id="CHEBI:78442"/>
        <dbReference type="ChEBI" id="CHEBI:78534"/>
        <dbReference type="ChEBI" id="CHEBI:456215"/>
        <dbReference type="EC" id="6.1.1.3"/>
    </reaction>
</comment>
<evidence type="ECO:0000256" key="4">
    <source>
        <dbReference type="ARBA" id="ARBA00022555"/>
    </source>
</evidence>
<reference evidence="19" key="3">
    <citation type="submission" date="2022-09" db="EMBL/GenBank/DDBJ databases">
        <title>Australian commercial rhizobial inoculants.</title>
        <authorList>
            <person name="Kohlmeier M.G."/>
            <person name="O'Hara G.W."/>
            <person name="Colombi E."/>
            <person name="Ramsay J.P."/>
            <person name="Terpolilli J."/>
        </authorList>
    </citation>
    <scope>NUCLEOTIDE SEQUENCE</scope>
    <source>
        <strain evidence="19">WSM1592</strain>
    </source>
</reference>
<dbReference type="EMBL" id="PIQN01000029">
    <property type="protein sequence ID" value="PKA39412.1"/>
    <property type="molecule type" value="Genomic_DNA"/>
</dbReference>
<keyword evidence="11 14" id="KW-0648">Protein biosynthesis</keyword>
<feature type="binding site" evidence="14">
    <location>
        <position position="529"/>
    </location>
    <ligand>
        <name>Zn(2+)</name>
        <dbReference type="ChEBI" id="CHEBI:29105"/>
        <note>catalytic</note>
    </ligand>
</feature>
<reference evidence="18 20" key="2">
    <citation type="submission" date="2017-12" db="EMBL/GenBank/DDBJ databases">
        <title>Genome sequence of Rhizobium sullae HCNT1 isolated from Sulla coronaria nodules and featuring peculiar denitrification phenotypes.</title>
        <authorList>
            <person name="De Diego-Diaz B."/>
            <person name="Treu L."/>
            <person name="Campanaro S."/>
            <person name="Da Silva Duarte V."/>
            <person name="Basaglia M."/>
            <person name="Favaro L."/>
            <person name="Casella S."/>
            <person name="Squartini A."/>
        </authorList>
    </citation>
    <scope>NUCLEOTIDE SEQUENCE [LARGE SCALE GENOMIC DNA]</scope>
    <source>
        <strain evidence="18 20">HCNT1</strain>
    </source>
</reference>
<feature type="region of interest" description="Disordered" evidence="15">
    <location>
        <begin position="1"/>
        <end position="23"/>
    </location>
</feature>
<dbReference type="SUPFAM" id="SSF55186">
    <property type="entry name" value="ThrRS/AlaRS common domain"/>
    <property type="match status" value="1"/>
</dbReference>
<evidence type="ECO:0000256" key="12">
    <source>
        <dbReference type="ARBA" id="ARBA00023146"/>
    </source>
</evidence>
<comment type="subcellular location">
    <subcellularLocation>
        <location evidence="14">Cytoplasm</location>
    </subcellularLocation>
</comment>
<evidence type="ECO:0000313" key="18">
    <source>
        <dbReference type="EMBL" id="PKA39412.1"/>
    </source>
</evidence>
<keyword evidence="10 14" id="KW-0694">RNA-binding</keyword>
<keyword evidence="3 14" id="KW-0963">Cytoplasm</keyword>
<dbReference type="GO" id="GO:0004829">
    <property type="term" value="F:threonine-tRNA ligase activity"/>
    <property type="evidence" value="ECO:0007669"/>
    <property type="project" value="UniProtKB-UniRule"/>
</dbReference>
<protein>
    <recommendedName>
        <fullName evidence="14">Threonine--tRNA ligase</fullName>
        <ecNumber evidence="14">6.1.1.3</ecNumber>
    </recommendedName>
    <alternativeName>
        <fullName evidence="14">Threonyl-tRNA synthetase</fullName>
        <shortName evidence="14">ThrRS</shortName>
    </alternativeName>
</protein>
<evidence type="ECO:0000256" key="9">
    <source>
        <dbReference type="ARBA" id="ARBA00022840"/>
    </source>
</evidence>
<dbReference type="Proteomes" id="UP000232164">
    <property type="component" value="Unassembled WGS sequence"/>
</dbReference>
<comment type="cofactor">
    <cofactor evidence="14">
        <name>Zn(2+)</name>
        <dbReference type="ChEBI" id="CHEBI:29105"/>
    </cofactor>
    <text evidence="14">Binds 1 zinc ion per subunit.</text>
</comment>
<dbReference type="InterPro" id="IPR012676">
    <property type="entry name" value="TGS-like"/>
</dbReference>
<dbReference type="SUPFAM" id="SSF81271">
    <property type="entry name" value="TGS-like"/>
    <property type="match status" value="1"/>
</dbReference>
<comment type="subunit">
    <text evidence="2 14">Homodimer.</text>
</comment>
<dbReference type="InterPro" id="IPR036621">
    <property type="entry name" value="Anticodon-bd_dom_sf"/>
</dbReference>
<evidence type="ECO:0000313" key="21">
    <source>
        <dbReference type="Proteomes" id="UP001060123"/>
    </source>
</evidence>
<dbReference type="FunFam" id="3.30.980.10:FF:000005">
    <property type="entry name" value="Threonyl-tRNA synthetase, mitochondrial"/>
    <property type="match status" value="1"/>
</dbReference>
<keyword evidence="6 14" id="KW-0479">Metal-binding</keyword>
<evidence type="ECO:0000313" key="19">
    <source>
        <dbReference type="EMBL" id="UWU15969.1"/>
    </source>
</evidence>
<evidence type="ECO:0000256" key="7">
    <source>
        <dbReference type="ARBA" id="ARBA00022741"/>
    </source>
</evidence>
<dbReference type="SUPFAM" id="SSF55681">
    <property type="entry name" value="Class II aaRS and biotin synthetases"/>
    <property type="match status" value="1"/>
</dbReference>
<dbReference type="FunFam" id="3.40.50.800:FF:000001">
    <property type="entry name" value="Threonine--tRNA ligase"/>
    <property type="match status" value="1"/>
</dbReference>
<keyword evidence="21" id="KW-1185">Reference proteome</keyword>
<keyword evidence="8 14" id="KW-0862">Zinc</keyword>
<dbReference type="InterPro" id="IPR047246">
    <property type="entry name" value="ThrRS_anticodon"/>
</dbReference>
<dbReference type="Gene3D" id="3.30.980.10">
    <property type="entry name" value="Threonyl-trna Synthetase, Chain A, domain 2"/>
    <property type="match status" value="1"/>
</dbReference>
<keyword evidence="4 14" id="KW-0820">tRNA-binding</keyword>
<dbReference type="PANTHER" id="PTHR11451:SF44">
    <property type="entry name" value="THREONINE--TRNA LIGASE, CHLOROPLASTIC_MITOCHONDRIAL 2"/>
    <property type="match status" value="1"/>
</dbReference>
<dbReference type="InterPro" id="IPR033728">
    <property type="entry name" value="ThrRS_core"/>
</dbReference>
<organism evidence="18 20">
    <name type="scientific">Rhizobium sullae</name>
    <name type="common">Rhizobium hedysari</name>
    <dbReference type="NCBI Taxonomy" id="50338"/>
    <lineage>
        <taxon>Bacteria</taxon>
        <taxon>Pseudomonadati</taxon>
        <taxon>Pseudomonadota</taxon>
        <taxon>Alphaproteobacteria</taxon>
        <taxon>Hyphomicrobiales</taxon>
        <taxon>Rhizobiaceae</taxon>
        <taxon>Rhizobium/Agrobacterium group</taxon>
        <taxon>Rhizobium</taxon>
    </lineage>
</organism>
<keyword evidence="12 14" id="KW-0030">Aminoacyl-tRNA synthetase</keyword>
<dbReference type="EC" id="6.1.1.3" evidence="14"/>
<evidence type="ECO:0000256" key="10">
    <source>
        <dbReference type="ARBA" id="ARBA00022884"/>
    </source>
</evidence>
<dbReference type="CDD" id="cd00860">
    <property type="entry name" value="ThrRS_anticodon"/>
    <property type="match status" value="1"/>
</dbReference>
<dbReference type="InterPro" id="IPR002320">
    <property type="entry name" value="Thr-tRNA-ligase_IIa"/>
</dbReference>
<evidence type="ECO:0000256" key="2">
    <source>
        <dbReference type="ARBA" id="ARBA00011738"/>
    </source>
</evidence>
<dbReference type="FunFam" id="3.30.930.10:FF:000002">
    <property type="entry name" value="Threonine--tRNA ligase"/>
    <property type="match status" value="1"/>
</dbReference>
<dbReference type="InterPro" id="IPR045864">
    <property type="entry name" value="aa-tRNA-synth_II/BPL/LPL"/>
</dbReference>
<feature type="binding site" evidence="14">
    <location>
        <position position="347"/>
    </location>
    <ligand>
        <name>Zn(2+)</name>
        <dbReference type="ChEBI" id="CHEBI:29105"/>
        <note>catalytic</note>
    </ligand>
</feature>
<dbReference type="GO" id="GO:0005524">
    <property type="term" value="F:ATP binding"/>
    <property type="evidence" value="ECO:0007669"/>
    <property type="project" value="UniProtKB-UniRule"/>
</dbReference>
<feature type="domain" description="TGS" evidence="17">
    <location>
        <begin position="1"/>
        <end position="64"/>
    </location>
</feature>
<evidence type="ECO:0000313" key="20">
    <source>
        <dbReference type="Proteomes" id="UP000232164"/>
    </source>
</evidence>
<proteinExistence type="inferred from homology"/>
<evidence type="ECO:0000259" key="17">
    <source>
        <dbReference type="PROSITE" id="PS51880"/>
    </source>
</evidence>
<dbReference type="Pfam" id="PF00587">
    <property type="entry name" value="tRNA-synt_2b"/>
    <property type="match status" value="1"/>
</dbReference>
<dbReference type="CDD" id="cd01667">
    <property type="entry name" value="TGS_ThrRS"/>
    <property type="match status" value="1"/>
</dbReference>
<dbReference type="Gene3D" id="3.40.50.800">
    <property type="entry name" value="Anticodon-binding domain"/>
    <property type="match status" value="1"/>
</dbReference>
<dbReference type="PROSITE" id="PS50862">
    <property type="entry name" value="AA_TRNA_LIGASE_II"/>
    <property type="match status" value="1"/>
</dbReference>
<evidence type="ECO:0000256" key="5">
    <source>
        <dbReference type="ARBA" id="ARBA00022598"/>
    </source>
</evidence>
<feature type="binding site" evidence="14">
    <location>
        <position position="398"/>
    </location>
    <ligand>
        <name>Zn(2+)</name>
        <dbReference type="ChEBI" id="CHEBI:29105"/>
        <note>catalytic</note>
    </ligand>
</feature>
<dbReference type="SMART" id="SM00863">
    <property type="entry name" value="tRNA_SAD"/>
    <property type="match status" value="1"/>
</dbReference>
<dbReference type="EMBL" id="CP104143">
    <property type="protein sequence ID" value="UWU15969.1"/>
    <property type="molecule type" value="Genomic_DNA"/>
</dbReference>
<dbReference type="InterPro" id="IPR006195">
    <property type="entry name" value="aa-tRNA-synth_II"/>
</dbReference>
<dbReference type="Proteomes" id="UP001060123">
    <property type="component" value="Chromosome"/>
</dbReference>
<dbReference type="GO" id="GO:0046872">
    <property type="term" value="F:metal ion binding"/>
    <property type="evidence" value="ECO:0007669"/>
    <property type="project" value="UniProtKB-KW"/>
</dbReference>
<evidence type="ECO:0000256" key="6">
    <source>
        <dbReference type="ARBA" id="ARBA00022723"/>
    </source>
</evidence>
<evidence type="ECO:0000256" key="13">
    <source>
        <dbReference type="ARBA" id="ARBA00049515"/>
    </source>
</evidence>
<dbReference type="Pfam" id="PF07973">
    <property type="entry name" value="tRNA_SAD"/>
    <property type="match status" value="1"/>
</dbReference>
<dbReference type="RefSeq" id="WP_027513163.1">
    <property type="nucleotide sequence ID" value="NZ_CP104143.1"/>
</dbReference>
<dbReference type="InterPro" id="IPR004095">
    <property type="entry name" value="TGS"/>
</dbReference>
<feature type="domain" description="Aminoacyl-transfer RNA synthetases class-II family profile" evidence="16">
    <location>
        <begin position="264"/>
        <end position="552"/>
    </location>
</feature>
<dbReference type="InterPro" id="IPR018163">
    <property type="entry name" value="Thr/Ala-tRNA-synth_IIc_edit"/>
</dbReference>
<keyword evidence="9 14" id="KW-0067">ATP-binding</keyword>
<dbReference type="InterPro" id="IPR012675">
    <property type="entry name" value="Beta-grasp_dom_sf"/>
</dbReference>
<dbReference type="Gene3D" id="3.30.54.20">
    <property type="match status" value="1"/>
</dbReference>
<reference evidence="18 20" key="1">
    <citation type="submission" date="2017-11" db="EMBL/GenBank/DDBJ databases">
        <authorList>
            <person name="Han C.G."/>
        </authorList>
    </citation>
    <scope>NUCLEOTIDE SEQUENCE [LARGE SCALE GENOMIC DNA]</scope>
    <source>
        <strain evidence="18 20">HCNT1</strain>
    </source>
</reference>
<dbReference type="HAMAP" id="MF_00184">
    <property type="entry name" value="Thr_tRNA_synth"/>
    <property type="match status" value="1"/>
</dbReference>
<evidence type="ECO:0000256" key="15">
    <source>
        <dbReference type="SAM" id="MobiDB-lite"/>
    </source>
</evidence>
<evidence type="ECO:0000256" key="3">
    <source>
        <dbReference type="ARBA" id="ARBA00022490"/>
    </source>
</evidence>
<dbReference type="GO" id="GO:0005829">
    <property type="term" value="C:cytosol"/>
    <property type="evidence" value="ECO:0007669"/>
    <property type="project" value="TreeGrafter"/>
</dbReference>
<dbReference type="InterPro" id="IPR012947">
    <property type="entry name" value="tRNA_SAD"/>
</dbReference>
<evidence type="ECO:0000256" key="14">
    <source>
        <dbReference type="HAMAP-Rule" id="MF_00184"/>
    </source>
</evidence>
<dbReference type="Gene3D" id="3.30.930.10">
    <property type="entry name" value="Bira Bifunctional Protein, Domain 2"/>
    <property type="match status" value="1"/>
</dbReference>
<dbReference type="PRINTS" id="PR01047">
    <property type="entry name" value="TRNASYNTHTHR"/>
</dbReference>
<dbReference type="InterPro" id="IPR004154">
    <property type="entry name" value="Anticodon-bd"/>
</dbReference>
<dbReference type="InterPro" id="IPR002314">
    <property type="entry name" value="aa-tRNA-synt_IIb"/>
</dbReference>